<dbReference type="OrthoDB" id="3184970at2759"/>
<evidence type="ECO:0008006" key="3">
    <source>
        <dbReference type="Google" id="ProtNLM"/>
    </source>
</evidence>
<dbReference type="InterPro" id="IPR011333">
    <property type="entry name" value="SKP1/BTB/POZ_sf"/>
</dbReference>
<dbReference type="EMBL" id="JAACJP010000014">
    <property type="protein sequence ID" value="KAF5380018.1"/>
    <property type="molecule type" value="Genomic_DNA"/>
</dbReference>
<accession>A0A8H5M3Z5</accession>
<comment type="caution">
    <text evidence="1">The sequence shown here is derived from an EMBL/GenBank/DDBJ whole genome shotgun (WGS) entry which is preliminary data.</text>
</comment>
<name>A0A8H5M3Z5_9AGAR</name>
<protein>
    <recommendedName>
        <fullName evidence="3">BTB domain-containing protein</fullName>
    </recommendedName>
</protein>
<evidence type="ECO:0000313" key="2">
    <source>
        <dbReference type="Proteomes" id="UP000565441"/>
    </source>
</evidence>
<keyword evidence="2" id="KW-1185">Reference proteome</keyword>
<proteinExistence type="predicted"/>
<dbReference type="SUPFAM" id="SSF54695">
    <property type="entry name" value="POZ domain"/>
    <property type="match status" value="1"/>
</dbReference>
<organism evidence="1 2">
    <name type="scientific">Tricholomella constricta</name>
    <dbReference type="NCBI Taxonomy" id="117010"/>
    <lineage>
        <taxon>Eukaryota</taxon>
        <taxon>Fungi</taxon>
        <taxon>Dikarya</taxon>
        <taxon>Basidiomycota</taxon>
        <taxon>Agaricomycotina</taxon>
        <taxon>Agaricomycetes</taxon>
        <taxon>Agaricomycetidae</taxon>
        <taxon>Agaricales</taxon>
        <taxon>Tricholomatineae</taxon>
        <taxon>Lyophyllaceae</taxon>
        <taxon>Tricholomella</taxon>
    </lineage>
</organism>
<reference evidence="1 2" key="1">
    <citation type="journal article" date="2020" name="ISME J.">
        <title>Uncovering the hidden diversity of litter-decomposition mechanisms in mushroom-forming fungi.</title>
        <authorList>
            <person name="Floudas D."/>
            <person name="Bentzer J."/>
            <person name="Ahren D."/>
            <person name="Johansson T."/>
            <person name="Persson P."/>
            <person name="Tunlid A."/>
        </authorList>
    </citation>
    <scope>NUCLEOTIDE SEQUENCE [LARGE SCALE GENOMIC DNA]</scope>
    <source>
        <strain evidence="1 2">CBS 661.87</strain>
    </source>
</reference>
<dbReference type="Proteomes" id="UP000565441">
    <property type="component" value="Unassembled WGS sequence"/>
</dbReference>
<dbReference type="AlphaFoldDB" id="A0A8H5M3Z5"/>
<gene>
    <name evidence="1" type="ORF">D9615_006290</name>
</gene>
<sequence length="450" mass="50574">MPFLPHSNSSYVRSSLKGSECFSAADADITFQSSDGILFSIHKTNLIVMTGGFPPPEFHSPEDGAIPLPEPSGTLEILFQFLYPERHPKLAESMPFHLLDAVTEAAEKYQVFVAMDACEALMRKTLPWHADRIFLYAVKHGYNDLVDLAAIPLLDYPFEETLKGLPNDLICPWKNLEVNAASFPPSEFHNDGDGAVALPEPCLTLELVFKFLYPERRSKIESSTSFELLDAVAEAAEKYQVFAAMDACEILMRNTLPQNADRILLYAVKHGYNDIVDAAAIPLLDHPFEEVMNKLPNSLIRPWATHHQKWTVVQQKACTWPIITHYVYYMDRSECANVTSQLENTVTAMSSPTLLSRISSTYGTQWRQYIDSHLQTIPKFSVNGMLLPQQALDRILKDYIKISFRREVHMGFSTHLSNVSSQCDQKGDAEAIVPFAGKARRAPPPRVVVP</sequence>
<evidence type="ECO:0000313" key="1">
    <source>
        <dbReference type="EMBL" id="KAF5380018.1"/>
    </source>
</evidence>